<evidence type="ECO:0000313" key="2">
    <source>
        <dbReference type="EMBL" id="NYF79991.1"/>
    </source>
</evidence>
<dbReference type="NCBIfam" id="NF033488">
    <property type="entry name" value="lmo0937_fam_TM"/>
    <property type="match status" value="1"/>
</dbReference>
<keyword evidence="1" id="KW-1133">Transmembrane helix</keyword>
<protein>
    <recommendedName>
        <fullName evidence="4">Lmo0937 family membrane protein</fullName>
    </recommendedName>
</protein>
<keyword evidence="1" id="KW-0472">Membrane</keyword>
<sequence>MFLILAIVLVVLWLGGFTLFHVSGFLIHILLIFAVISIILHFITGGRRA</sequence>
<comment type="caution">
    <text evidence="2">The sequence shown here is derived from an EMBL/GenBank/DDBJ whole genome shotgun (WGS) entry which is preliminary data.</text>
</comment>
<feature type="transmembrane region" description="Helical" evidence="1">
    <location>
        <begin position="26"/>
        <end position="44"/>
    </location>
</feature>
<dbReference type="RefSeq" id="WP_179491042.1">
    <property type="nucleotide sequence ID" value="NZ_JACCCW010000002.1"/>
</dbReference>
<dbReference type="AlphaFoldDB" id="A0A7Y9TGK4"/>
<dbReference type="Proteomes" id="UP000589520">
    <property type="component" value="Unassembled WGS sequence"/>
</dbReference>
<accession>A0A7Y9TGK4</accession>
<proteinExistence type="predicted"/>
<dbReference type="EMBL" id="JACCCW010000002">
    <property type="protein sequence ID" value="NYF79991.1"/>
    <property type="molecule type" value="Genomic_DNA"/>
</dbReference>
<evidence type="ECO:0008006" key="4">
    <source>
        <dbReference type="Google" id="ProtNLM"/>
    </source>
</evidence>
<dbReference type="InterPro" id="IPR043727">
    <property type="entry name" value="Lmo0937-like"/>
</dbReference>
<evidence type="ECO:0000313" key="3">
    <source>
        <dbReference type="Proteomes" id="UP000589520"/>
    </source>
</evidence>
<keyword evidence="3" id="KW-1185">Reference proteome</keyword>
<dbReference type="Pfam" id="PF18919">
    <property type="entry name" value="DUF5670"/>
    <property type="match status" value="1"/>
</dbReference>
<reference evidence="2 3" key="1">
    <citation type="submission" date="2020-07" db="EMBL/GenBank/DDBJ databases">
        <title>Genomic Encyclopedia of Type Strains, Phase IV (KMG-V): Genome sequencing to study the core and pangenomes of soil and plant-associated prokaryotes.</title>
        <authorList>
            <person name="Whitman W."/>
        </authorList>
    </citation>
    <scope>NUCLEOTIDE SEQUENCE [LARGE SCALE GENOMIC DNA]</scope>
    <source>
        <strain evidence="2 3">X4EP2</strain>
    </source>
</reference>
<evidence type="ECO:0000256" key="1">
    <source>
        <dbReference type="SAM" id="Phobius"/>
    </source>
</evidence>
<gene>
    <name evidence="2" type="ORF">HDF17_002311</name>
</gene>
<keyword evidence="1" id="KW-0812">Transmembrane</keyword>
<name>A0A7Y9TGK4_9BACT</name>
<organism evidence="2 3">
    <name type="scientific">Granulicella arctica</name>
    <dbReference type="NCBI Taxonomy" id="940613"/>
    <lineage>
        <taxon>Bacteria</taxon>
        <taxon>Pseudomonadati</taxon>
        <taxon>Acidobacteriota</taxon>
        <taxon>Terriglobia</taxon>
        <taxon>Terriglobales</taxon>
        <taxon>Acidobacteriaceae</taxon>
        <taxon>Granulicella</taxon>
    </lineage>
</organism>